<name>A0A8J6XJ00_9CYAN</name>
<dbReference type="Pfam" id="PF00106">
    <property type="entry name" value="adh_short"/>
    <property type="match status" value="1"/>
</dbReference>
<gene>
    <name evidence="1" type="ORF">ICL16_33700</name>
</gene>
<proteinExistence type="predicted"/>
<reference evidence="1" key="1">
    <citation type="submission" date="2020-09" db="EMBL/GenBank/DDBJ databases">
        <title>Iningainema tapete sp. nov. (Scytonemataceae, Cyanobacteria) from greenhouses in central Florida (USA) produces two types of nodularin with biosynthetic potential for microcystin-LR and anabaenopeptins.</title>
        <authorList>
            <person name="Berthold D.E."/>
            <person name="Lefler F.W."/>
            <person name="Huang I.-S."/>
            <person name="Abdulla H."/>
            <person name="Zimba P.V."/>
            <person name="Laughinghouse H.D. IV."/>
        </authorList>
    </citation>
    <scope>NUCLEOTIDE SEQUENCE</scope>
    <source>
        <strain evidence="1">BLCCT55</strain>
    </source>
</reference>
<dbReference type="PRINTS" id="PR00081">
    <property type="entry name" value="GDHRDH"/>
</dbReference>
<dbReference type="Proteomes" id="UP000629098">
    <property type="component" value="Unassembled WGS sequence"/>
</dbReference>
<evidence type="ECO:0000313" key="1">
    <source>
        <dbReference type="EMBL" id="MBD2776874.1"/>
    </source>
</evidence>
<sequence>MALKRSLKGNPGRIVNISSVGGKLAGPFIGAYITSKHGLEGFSDSLRRELMLYGIDVIVVAPGSVATSIWDKAEAFDLSAYKNTDYATAMKNYRDYIIQQGRKGYTPERIGEKIWKALTVHNPSARYAVVPQRLFNWIIPMMLPKRLVDKMIARQLGFKRSWFEGR</sequence>
<evidence type="ECO:0000313" key="2">
    <source>
        <dbReference type="Proteomes" id="UP000629098"/>
    </source>
</evidence>
<dbReference type="GO" id="GO:0008202">
    <property type="term" value="P:steroid metabolic process"/>
    <property type="evidence" value="ECO:0007669"/>
    <property type="project" value="TreeGrafter"/>
</dbReference>
<organism evidence="1 2">
    <name type="scientific">Iningainema tapete BLCC-T55</name>
    <dbReference type="NCBI Taxonomy" id="2748662"/>
    <lineage>
        <taxon>Bacteria</taxon>
        <taxon>Bacillati</taxon>
        <taxon>Cyanobacteriota</taxon>
        <taxon>Cyanophyceae</taxon>
        <taxon>Nostocales</taxon>
        <taxon>Scytonemataceae</taxon>
        <taxon>Iningainema tapete</taxon>
    </lineage>
</organism>
<protein>
    <submittedName>
        <fullName evidence="1">SDR family NAD(P)-dependent oxidoreductase</fullName>
    </submittedName>
</protein>
<dbReference type="AlphaFoldDB" id="A0A8J6XJ00"/>
<comment type="caution">
    <text evidence="1">The sequence shown here is derived from an EMBL/GenBank/DDBJ whole genome shotgun (WGS) entry which is preliminary data.</text>
</comment>
<dbReference type="PANTHER" id="PTHR43313">
    <property type="entry name" value="SHORT-CHAIN DEHYDROGENASE/REDUCTASE FAMILY 9C"/>
    <property type="match status" value="1"/>
</dbReference>
<keyword evidence="2" id="KW-1185">Reference proteome</keyword>
<dbReference type="InterPro" id="IPR036291">
    <property type="entry name" value="NAD(P)-bd_dom_sf"/>
</dbReference>
<dbReference type="PRINTS" id="PR00080">
    <property type="entry name" value="SDRFAMILY"/>
</dbReference>
<dbReference type="InterPro" id="IPR002347">
    <property type="entry name" value="SDR_fam"/>
</dbReference>
<dbReference type="Gene3D" id="3.40.50.720">
    <property type="entry name" value="NAD(P)-binding Rossmann-like Domain"/>
    <property type="match status" value="1"/>
</dbReference>
<accession>A0A8J6XJ00</accession>
<dbReference type="GO" id="GO:0016491">
    <property type="term" value="F:oxidoreductase activity"/>
    <property type="evidence" value="ECO:0007669"/>
    <property type="project" value="TreeGrafter"/>
</dbReference>
<dbReference type="EMBL" id="JACXAE010000099">
    <property type="protein sequence ID" value="MBD2776874.1"/>
    <property type="molecule type" value="Genomic_DNA"/>
</dbReference>
<dbReference type="PANTHER" id="PTHR43313:SF1">
    <property type="entry name" value="3BETA-HYDROXYSTEROID DEHYDROGENASE DHS-16"/>
    <property type="match status" value="1"/>
</dbReference>
<dbReference type="SUPFAM" id="SSF51735">
    <property type="entry name" value="NAD(P)-binding Rossmann-fold domains"/>
    <property type="match status" value="1"/>
</dbReference>